<comment type="similarity">
    <text evidence="2">Belongs to the CPA3 antiporters (TC 2.A.63) subunit E family.</text>
</comment>
<gene>
    <name evidence="9" type="ORF">SAMN06265222_111109</name>
</gene>
<dbReference type="PANTHER" id="PTHR34584">
    <property type="entry name" value="NA(+)/H(+) ANTIPORTER SUBUNIT E1"/>
    <property type="match status" value="1"/>
</dbReference>
<feature type="compositionally biased region" description="Low complexity" evidence="7">
    <location>
        <begin position="211"/>
        <end position="231"/>
    </location>
</feature>
<protein>
    <submittedName>
        <fullName evidence="9">Multisubunit Na+/H+ antiporter, MnhE subunit</fullName>
    </submittedName>
</protein>
<evidence type="ECO:0000256" key="5">
    <source>
        <dbReference type="ARBA" id="ARBA00022989"/>
    </source>
</evidence>
<comment type="caution">
    <text evidence="9">The sequence shown here is derived from an EMBL/GenBank/DDBJ whole genome shotgun (WGS) entry which is preliminary data.</text>
</comment>
<evidence type="ECO:0000256" key="3">
    <source>
        <dbReference type="ARBA" id="ARBA00022475"/>
    </source>
</evidence>
<feature type="region of interest" description="Disordered" evidence="7">
    <location>
        <begin position="202"/>
        <end position="231"/>
    </location>
</feature>
<evidence type="ECO:0000256" key="7">
    <source>
        <dbReference type="SAM" id="MobiDB-lite"/>
    </source>
</evidence>
<evidence type="ECO:0000256" key="8">
    <source>
        <dbReference type="SAM" id="Phobius"/>
    </source>
</evidence>
<dbReference type="Pfam" id="PF01899">
    <property type="entry name" value="MNHE"/>
    <property type="match status" value="1"/>
</dbReference>
<keyword evidence="3" id="KW-1003">Cell membrane</keyword>
<dbReference type="InterPro" id="IPR002758">
    <property type="entry name" value="Cation_antiport_E"/>
</dbReference>
<evidence type="ECO:0000256" key="4">
    <source>
        <dbReference type="ARBA" id="ARBA00022692"/>
    </source>
</evidence>
<dbReference type="PANTHER" id="PTHR34584:SF1">
    <property type="entry name" value="NA(+)_H(+) ANTIPORTER SUBUNIT E1"/>
    <property type="match status" value="1"/>
</dbReference>
<feature type="transmembrane region" description="Helical" evidence="8">
    <location>
        <begin position="63"/>
        <end position="81"/>
    </location>
</feature>
<reference evidence="9 10" key="1">
    <citation type="submission" date="2017-05" db="EMBL/GenBank/DDBJ databases">
        <authorList>
            <person name="Varghese N."/>
            <person name="Submissions S."/>
        </authorList>
    </citation>
    <scope>NUCLEOTIDE SEQUENCE [LARGE SCALE GENOMIC DNA]</scope>
    <source>
        <strain evidence="9 10">DSM 25457</strain>
    </source>
</reference>
<sequence length="231" mass="25516">MNPISTCHGHKHYCMQTRVRTCSRWQDSRILNGLNALDVKFAVSLLIALIANWLLWSGHFDNAFLLGLGAASCILSVMLAWRMRIVDEEGTPAQLGIIRPFFWYAPWLAKEIVTSNIAVARIILSPVMPLRRNLVRVPTKQKSEIGRVILANSITLTPGTVSVRLEQDEILVHGLSVYGTVEDISGDMGDRICKLERCDLADKPCPDKIPPDQTSPDQPSPSTSSDAGPQS</sequence>
<comment type="subcellular location">
    <subcellularLocation>
        <location evidence="1">Cell membrane</location>
        <topology evidence="1">Multi-pass membrane protein</topology>
    </subcellularLocation>
</comment>
<evidence type="ECO:0000313" key="9">
    <source>
        <dbReference type="EMBL" id="SMP68743.1"/>
    </source>
</evidence>
<evidence type="ECO:0000256" key="1">
    <source>
        <dbReference type="ARBA" id="ARBA00004651"/>
    </source>
</evidence>
<evidence type="ECO:0000313" key="10">
    <source>
        <dbReference type="Proteomes" id="UP001158067"/>
    </source>
</evidence>
<keyword evidence="10" id="KW-1185">Reference proteome</keyword>
<dbReference type="Proteomes" id="UP001158067">
    <property type="component" value="Unassembled WGS sequence"/>
</dbReference>
<feature type="transmembrane region" description="Helical" evidence="8">
    <location>
        <begin position="39"/>
        <end position="56"/>
    </location>
</feature>
<evidence type="ECO:0000256" key="6">
    <source>
        <dbReference type="ARBA" id="ARBA00023136"/>
    </source>
</evidence>
<name>A0ABY1QDZ9_9BACT</name>
<evidence type="ECO:0000256" key="2">
    <source>
        <dbReference type="ARBA" id="ARBA00006228"/>
    </source>
</evidence>
<keyword evidence="5 8" id="KW-1133">Transmembrane helix</keyword>
<dbReference type="EMBL" id="FXUG01000011">
    <property type="protein sequence ID" value="SMP68743.1"/>
    <property type="molecule type" value="Genomic_DNA"/>
</dbReference>
<accession>A0ABY1QDZ9</accession>
<organism evidence="9 10">
    <name type="scientific">Neorhodopirellula lusitana</name>
    <dbReference type="NCBI Taxonomy" id="445327"/>
    <lineage>
        <taxon>Bacteria</taxon>
        <taxon>Pseudomonadati</taxon>
        <taxon>Planctomycetota</taxon>
        <taxon>Planctomycetia</taxon>
        <taxon>Pirellulales</taxon>
        <taxon>Pirellulaceae</taxon>
        <taxon>Neorhodopirellula</taxon>
    </lineage>
</organism>
<keyword evidence="6 8" id="KW-0472">Membrane</keyword>
<proteinExistence type="inferred from homology"/>
<keyword evidence="4 8" id="KW-0812">Transmembrane</keyword>